<sequence>MLKSLAVDGFTVSMKKRSNMFRSSLKRWSQFTVIVGCEEMKDESDVQWMDRVADMAPSAVIRKVSMRVDLRIFKAAPMLQSLVLVLPVDLVHLKYLKLENLQKLRLDVQTEDERNLCLFNQTIGMPNLRILDFIRPWRLKSAEDEFLRQVISMVSSLVSLRLNGYWLEMEPLEKILRATPLLQSLSLSGCVITPEMLAVLHGSQDVLYPGLRTLVLKNASGMDPDGPHGFCPEDLLHLVRSRAENAILGRCRKLQAVTIRKSLLRPVAVHGNAEPDCAQWPAPPLLDQGILEAMHDHDTNHRNINSATF</sequence>
<dbReference type="AlphaFoldDB" id="M5G607"/>
<dbReference type="RefSeq" id="XP_040626080.1">
    <property type="nucleotide sequence ID" value="XM_040768965.1"/>
</dbReference>
<dbReference type="Gene3D" id="3.80.10.10">
    <property type="entry name" value="Ribonuclease Inhibitor"/>
    <property type="match status" value="1"/>
</dbReference>
<evidence type="ECO:0008006" key="3">
    <source>
        <dbReference type="Google" id="ProtNLM"/>
    </source>
</evidence>
<evidence type="ECO:0000313" key="2">
    <source>
        <dbReference type="Proteomes" id="UP000030653"/>
    </source>
</evidence>
<dbReference type="HOGENOM" id="CLU_900231_0_0_1"/>
<reference evidence="1 2" key="1">
    <citation type="journal article" date="2012" name="Science">
        <title>The Paleozoic origin of enzymatic lignin decomposition reconstructed from 31 fungal genomes.</title>
        <authorList>
            <person name="Floudas D."/>
            <person name="Binder M."/>
            <person name="Riley R."/>
            <person name="Barry K."/>
            <person name="Blanchette R.A."/>
            <person name="Henrissat B."/>
            <person name="Martinez A.T."/>
            <person name="Otillar R."/>
            <person name="Spatafora J.W."/>
            <person name="Yadav J.S."/>
            <person name="Aerts A."/>
            <person name="Benoit I."/>
            <person name="Boyd A."/>
            <person name="Carlson A."/>
            <person name="Copeland A."/>
            <person name="Coutinho P.M."/>
            <person name="de Vries R.P."/>
            <person name="Ferreira P."/>
            <person name="Findley K."/>
            <person name="Foster B."/>
            <person name="Gaskell J."/>
            <person name="Glotzer D."/>
            <person name="Gorecki P."/>
            <person name="Heitman J."/>
            <person name="Hesse C."/>
            <person name="Hori C."/>
            <person name="Igarashi K."/>
            <person name="Jurgens J.A."/>
            <person name="Kallen N."/>
            <person name="Kersten P."/>
            <person name="Kohler A."/>
            <person name="Kuees U."/>
            <person name="Kumar T.K.A."/>
            <person name="Kuo A."/>
            <person name="LaButti K."/>
            <person name="Larrondo L.F."/>
            <person name="Lindquist E."/>
            <person name="Ling A."/>
            <person name="Lombard V."/>
            <person name="Lucas S."/>
            <person name="Lundell T."/>
            <person name="Martin R."/>
            <person name="McLaughlin D.J."/>
            <person name="Morgenstern I."/>
            <person name="Morin E."/>
            <person name="Murat C."/>
            <person name="Nagy L.G."/>
            <person name="Nolan M."/>
            <person name="Ohm R.A."/>
            <person name="Patyshakuliyeva A."/>
            <person name="Rokas A."/>
            <person name="Ruiz-Duenas F.J."/>
            <person name="Sabat G."/>
            <person name="Salamov A."/>
            <person name="Samejima M."/>
            <person name="Schmutz J."/>
            <person name="Slot J.C."/>
            <person name="St John F."/>
            <person name="Stenlid J."/>
            <person name="Sun H."/>
            <person name="Sun S."/>
            <person name="Syed K."/>
            <person name="Tsang A."/>
            <person name="Wiebenga A."/>
            <person name="Young D."/>
            <person name="Pisabarro A."/>
            <person name="Eastwood D.C."/>
            <person name="Martin F."/>
            <person name="Cullen D."/>
            <person name="Grigoriev I.V."/>
            <person name="Hibbett D.S."/>
        </authorList>
    </citation>
    <scope>NUCLEOTIDE SEQUENCE [LARGE SCALE GENOMIC DNA]</scope>
    <source>
        <strain evidence="1 2">DJM-731 SS1</strain>
    </source>
</reference>
<dbReference type="Proteomes" id="UP000030653">
    <property type="component" value="Unassembled WGS sequence"/>
</dbReference>
<accession>M5G607</accession>
<keyword evidence="2" id="KW-1185">Reference proteome</keyword>
<name>M5G607_DACPD</name>
<gene>
    <name evidence="1" type="ORF">DACRYDRAFT_109908</name>
</gene>
<dbReference type="EMBL" id="JH795870">
    <property type="protein sequence ID" value="EJT99182.1"/>
    <property type="molecule type" value="Genomic_DNA"/>
</dbReference>
<proteinExistence type="predicted"/>
<protein>
    <recommendedName>
        <fullName evidence="3">F-box domain-containing protein</fullName>
    </recommendedName>
</protein>
<dbReference type="GeneID" id="63684027"/>
<evidence type="ECO:0000313" key="1">
    <source>
        <dbReference type="EMBL" id="EJT99182.1"/>
    </source>
</evidence>
<dbReference type="SUPFAM" id="SSF52047">
    <property type="entry name" value="RNI-like"/>
    <property type="match status" value="1"/>
</dbReference>
<organism evidence="1 2">
    <name type="scientific">Dacryopinax primogenitus (strain DJM 731)</name>
    <name type="common">Brown rot fungus</name>
    <dbReference type="NCBI Taxonomy" id="1858805"/>
    <lineage>
        <taxon>Eukaryota</taxon>
        <taxon>Fungi</taxon>
        <taxon>Dikarya</taxon>
        <taxon>Basidiomycota</taxon>
        <taxon>Agaricomycotina</taxon>
        <taxon>Dacrymycetes</taxon>
        <taxon>Dacrymycetales</taxon>
        <taxon>Dacrymycetaceae</taxon>
        <taxon>Dacryopinax</taxon>
    </lineage>
</organism>
<dbReference type="InterPro" id="IPR032675">
    <property type="entry name" value="LRR_dom_sf"/>
</dbReference>